<comment type="caution">
    <text evidence="1">The sequence shown here is derived from an EMBL/GenBank/DDBJ whole genome shotgun (WGS) entry which is preliminary data.</text>
</comment>
<dbReference type="Proteomes" id="UP000298681">
    <property type="component" value="Unassembled WGS sequence"/>
</dbReference>
<dbReference type="EMBL" id="SPUH01000001">
    <property type="protein sequence ID" value="TKS55078.1"/>
    <property type="molecule type" value="Genomic_DNA"/>
</dbReference>
<name>A0A4Z1RE22_9GAMM</name>
<gene>
    <name evidence="1" type="ORF">E4582_10100</name>
</gene>
<sequence>MTLQALLAEVEPDWFRDGGEPLPPDLLRRARASRLGRRLLARGLIGDGAVDALLAPRPGHDPATIAMRWPKARVERLARDLGVLAHGPAIRGEVRREPVRRLKRALGNSYLLALDPSVWDAQLPPAVVRELGAGLEQALVAGGADDDAPLLALFARQGRQELRAWAAHRDPALGEWVALLHPREPAMPTVLPERPVLLLCTHHETRAAKA</sequence>
<dbReference type="RefSeq" id="WP_134674433.1">
    <property type="nucleotide sequence ID" value="NZ_SPUH01000001.1"/>
</dbReference>
<reference evidence="1 2" key="1">
    <citation type="submission" date="2019-01" db="EMBL/GenBank/DDBJ databases">
        <authorList>
            <person name="Zhang S."/>
        </authorList>
    </citation>
    <scope>NUCLEOTIDE SEQUENCE [LARGE SCALE GENOMIC DNA]</scope>
    <source>
        <strain evidence="1 2">1626</strain>
    </source>
</reference>
<organism evidence="1 2">
    <name type="scientific">Luteimonas yindakuii</name>
    <dbReference type="NCBI Taxonomy" id="2565782"/>
    <lineage>
        <taxon>Bacteria</taxon>
        <taxon>Pseudomonadati</taxon>
        <taxon>Pseudomonadota</taxon>
        <taxon>Gammaproteobacteria</taxon>
        <taxon>Lysobacterales</taxon>
        <taxon>Lysobacteraceae</taxon>
        <taxon>Luteimonas</taxon>
    </lineage>
</organism>
<evidence type="ECO:0000313" key="2">
    <source>
        <dbReference type="Proteomes" id="UP000298681"/>
    </source>
</evidence>
<protein>
    <submittedName>
        <fullName evidence="1">Uncharacterized protein</fullName>
    </submittedName>
</protein>
<accession>A0A4Z1RE22</accession>
<proteinExistence type="predicted"/>
<dbReference type="AlphaFoldDB" id="A0A4Z1RE22"/>
<evidence type="ECO:0000313" key="1">
    <source>
        <dbReference type="EMBL" id="TKS55078.1"/>
    </source>
</evidence>
<keyword evidence="2" id="KW-1185">Reference proteome</keyword>